<evidence type="ECO:0000313" key="1">
    <source>
        <dbReference type="EMBL" id="CAJ0797220.1"/>
    </source>
</evidence>
<keyword evidence="2" id="KW-1185">Reference proteome</keyword>
<dbReference type="AlphaFoldDB" id="A0ABC8QLN5"/>
<proteinExistence type="predicted"/>
<gene>
    <name evidence="1" type="ORF">LMG18096_03373</name>
</gene>
<dbReference type="EMBL" id="CATZAT010000007">
    <property type="protein sequence ID" value="CAJ0797220.1"/>
    <property type="molecule type" value="Genomic_DNA"/>
</dbReference>
<name>A0ABC8QLN5_9RALS</name>
<evidence type="ECO:0000313" key="2">
    <source>
        <dbReference type="Proteomes" id="UP001189663"/>
    </source>
</evidence>
<sequence length="341" mass="36655">MRYYKITVSDPATGEIFVPDYRTHTTTGFVRTPAGSGAATFTTVLNGVTIPGALNIEFDIPVYQFAEPAGAASIRVWGIGLEQISQASNLNGMSIEIAGGMVSGLPLANPAQAGTLARGKIFQAFGNWQGINQTLDFVFYADTGSADAPQNLVLNWKAGMQLSAAISNTLQTAFPTYKQSIKISQNLVLVNDEVGYFQTLAQFSKYIRDISQRAGGAGYDGVCISLQGKSIAVYDGSTKPTPPKQIVFTDLIGQPVRKDFATIGLYCVLRHDIQVGDYIALPKAQVTTTAQSYPAYRNQSVFQGTFQVGRVRHVGNFRDPDASSWITVIDAYSSVPNAPPA</sequence>
<dbReference type="Proteomes" id="UP001189663">
    <property type="component" value="Unassembled WGS sequence"/>
</dbReference>
<comment type="caution">
    <text evidence="1">The sequence shown here is derived from an EMBL/GenBank/DDBJ whole genome shotgun (WGS) entry which is preliminary data.</text>
</comment>
<evidence type="ECO:0008006" key="3">
    <source>
        <dbReference type="Google" id="ProtNLM"/>
    </source>
</evidence>
<organism evidence="1 2">
    <name type="scientific">Ralstonia holmesii</name>
    <dbReference type="NCBI Taxonomy" id="3058602"/>
    <lineage>
        <taxon>Bacteria</taxon>
        <taxon>Pseudomonadati</taxon>
        <taxon>Pseudomonadota</taxon>
        <taxon>Betaproteobacteria</taxon>
        <taxon>Burkholderiales</taxon>
        <taxon>Burkholderiaceae</taxon>
        <taxon>Ralstonia</taxon>
    </lineage>
</organism>
<accession>A0ABC8QLN5</accession>
<protein>
    <recommendedName>
        <fullName evidence="3">Bacteriophage protein</fullName>
    </recommendedName>
</protein>
<reference evidence="1 2" key="1">
    <citation type="submission" date="2023-07" db="EMBL/GenBank/DDBJ databases">
        <authorList>
            <person name="Peeters C."/>
        </authorList>
    </citation>
    <scope>NUCLEOTIDE SEQUENCE [LARGE SCALE GENOMIC DNA]</scope>
    <source>
        <strain evidence="1 2">LMG 18096</strain>
    </source>
</reference>